<feature type="transmembrane region" description="Helical" evidence="1">
    <location>
        <begin position="56"/>
        <end position="80"/>
    </location>
</feature>
<feature type="transmembrane region" description="Helical" evidence="1">
    <location>
        <begin position="22"/>
        <end position="44"/>
    </location>
</feature>
<keyword evidence="1" id="KW-0812">Transmembrane</keyword>
<dbReference type="GO" id="GO:0050380">
    <property type="term" value="F:undecaprenyl-diphosphatase activity"/>
    <property type="evidence" value="ECO:0007669"/>
    <property type="project" value="InterPro"/>
</dbReference>
<dbReference type="STRING" id="1405.B7492_14375"/>
<dbReference type="PANTHER" id="PTHR14969:SF58">
    <property type="entry name" value="UNDECAPRENYL-DIPHOSPHATASE BCRC"/>
    <property type="match status" value="1"/>
</dbReference>
<sequence>MNYTVFQWFNNFAGSSDILDKLMITITNSAPYVAILFMFILWFNNGKKEAAIRKQYTVLYTTLSVSISLLINVLIHAVYYHPRPFVTHDVHQLVPHAADSSFVSDHSVLVFSIAFTFLLRGEKLKYIALVWAILVGISRMYVGVHYPADIIGAAFLTFVTSSLVIQSTRKLEPIAKIVFKIYAVVAKRIPFLSKYNHTV</sequence>
<dbReference type="Gene3D" id="1.20.144.10">
    <property type="entry name" value="Phosphatidic acid phosphatase type 2/haloperoxidase"/>
    <property type="match status" value="1"/>
</dbReference>
<dbReference type="GO" id="GO:0005886">
    <property type="term" value="C:plasma membrane"/>
    <property type="evidence" value="ECO:0007669"/>
    <property type="project" value="InterPro"/>
</dbReference>
<evidence type="ECO:0000259" key="2">
    <source>
        <dbReference type="SMART" id="SM00014"/>
    </source>
</evidence>
<evidence type="ECO:0000313" key="3">
    <source>
        <dbReference type="EMBL" id="KFN01349.1"/>
    </source>
</evidence>
<dbReference type="EMBL" id="JMQC01000008">
    <property type="protein sequence ID" value="KFN01349.1"/>
    <property type="molecule type" value="Genomic_DNA"/>
</dbReference>
<evidence type="ECO:0000313" key="5">
    <source>
        <dbReference type="Proteomes" id="UP000029389"/>
    </source>
</evidence>
<organism evidence="3 5">
    <name type="scientific">Bacillus clarus</name>
    <dbReference type="NCBI Taxonomy" id="2338372"/>
    <lineage>
        <taxon>Bacteria</taxon>
        <taxon>Bacillati</taxon>
        <taxon>Bacillota</taxon>
        <taxon>Bacilli</taxon>
        <taxon>Bacillales</taxon>
        <taxon>Bacillaceae</taxon>
        <taxon>Bacillus</taxon>
        <taxon>Bacillus cereus group</taxon>
    </lineage>
</organism>
<dbReference type="InterPro" id="IPR000326">
    <property type="entry name" value="PAP2/HPO"/>
</dbReference>
<dbReference type="EMBL" id="QVOD01000068">
    <property type="protein sequence ID" value="RFT62424.1"/>
    <property type="molecule type" value="Genomic_DNA"/>
</dbReference>
<gene>
    <name evidence="4" type="ORF">D0U04_27910</name>
    <name evidence="3" type="ORF">DJ93_5087</name>
</gene>
<dbReference type="Proteomes" id="UP000029389">
    <property type="component" value="Unassembled WGS sequence"/>
</dbReference>
<dbReference type="PANTHER" id="PTHR14969">
    <property type="entry name" value="SPHINGOSINE-1-PHOSPHATE PHOSPHOHYDROLASE"/>
    <property type="match status" value="1"/>
</dbReference>
<accession>A0A090YR73</accession>
<proteinExistence type="predicted"/>
<feature type="transmembrane region" description="Helical" evidence="1">
    <location>
        <begin position="126"/>
        <end position="144"/>
    </location>
</feature>
<dbReference type="InterPro" id="IPR033879">
    <property type="entry name" value="UPP_Pase"/>
</dbReference>
<dbReference type="InterPro" id="IPR036938">
    <property type="entry name" value="PAP2/HPO_sf"/>
</dbReference>
<evidence type="ECO:0000256" key="1">
    <source>
        <dbReference type="SAM" id="Phobius"/>
    </source>
</evidence>
<protein>
    <submittedName>
        <fullName evidence="3">PAP2 superfamily protein</fullName>
    </submittedName>
    <submittedName>
        <fullName evidence="4">Undecaprenyl-diphosphatase</fullName>
    </submittedName>
</protein>
<reference evidence="4 6" key="2">
    <citation type="submission" date="2018-08" db="EMBL/GenBank/DDBJ databases">
        <title>Bacillus clarus sp. nov. strain PS00077A.</title>
        <authorList>
            <person name="Mendez Acevedo M."/>
            <person name="Carroll L."/>
            <person name="Mukherjee M."/>
            <person name="Wiedmann M."/>
            <person name="Kovac J."/>
        </authorList>
    </citation>
    <scope>NUCLEOTIDE SEQUENCE [LARGE SCALE GENOMIC DNA]</scope>
    <source>
        <strain evidence="4 6">PS00077A</strain>
    </source>
</reference>
<dbReference type="Pfam" id="PF01569">
    <property type="entry name" value="PAP2"/>
    <property type="match status" value="1"/>
</dbReference>
<feature type="domain" description="Phosphatidic acid phosphatase type 2/haloperoxidase" evidence="2">
    <location>
        <begin position="57"/>
        <end position="165"/>
    </location>
</feature>
<dbReference type="SUPFAM" id="SSF48317">
    <property type="entry name" value="Acid phosphatase/Vanadium-dependent haloperoxidase"/>
    <property type="match status" value="1"/>
</dbReference>
<reference evidence="3 5" key="1">
    <citation type="submission" date="2014-04" db="EMBL/GenBank/DDBJ databases">
        <authorList>
            <person name="Bishop-Lilly K.A."/>
            <person name="Broomall S.M."/>
            <person name="Chain P.S."/>
            <person name="Chertkov O."/>
            <person name="Coyne S.R."/>
            <person name="Daligault H.E."/>
            <person name="Davenport K.W."/>
            <person name="Erkkila T."/>
            <person name="Frey K.G."/>
            <person name="Gibbons H.S."/>
            <person name="Gu W."/>
            <person name="Jaissle J."/>
            <person name="Johnson S.L."/>
            <person name="Koroleva G.I."/>
            <person name="Ladner J.T."/>
            <person name="Lo C.-C."/>
            <person name="Minogue T.D."/>
            <person name="Munk C."/>
            <person name="Palacios G.F."/>
            <person name="Redden C.L."/>
            <person name="Rosenzweig C.N."/>
            <person name="Scholz M.B."/>
            <person name="Teshima H."/>
            <person name="Xu Y."/>
        </authorList>
    </citation>
    <scope>NUCLEOTIDE SEQUENCE [LARGE SCALE GENOMIC DNA]</scope>
    <source>
        <strain evidence="3 5">BHP</strain>
    </source>
</reference>
<dbReference type="PATRIC" id="fig|1405.8.peg.5238"/>
<keyword evidence="1" id="KW-1133">Transmembrane helix</keyword>
<feature type="transmembrane region" description="Helical" evidence="1">
    <location>
        <begin position="100"/>
        <end position="119"/>
    </location>
</feature>
<dbReference type="RefSeq" id="WP_042983846.1">
    <property type="nucleotide sequence ID" value="NZ_JMQC01000008.1"/>
</dbReference>
<comment type="caution">
    <text evidence="3">The sequence shown here is derived from an EMBL/GenBank/DDBJ whole genome shotgun (WGS) entry which is preliminary data.</text>
</comment>
<dbReference type="Proteomes" id="UP000264294">
    <property type="component" value="Unassembled WGS sequence"/>
</dbReference>
<keyword evidence="6" id="KW-1185">Reference proteome</keyword>
<dbReference type="CDD" id="cd03385">
    <property type="entry name" value="PAP2_BcrC_like"/>
    <property type="match status" value="1"/>
</dbReference>
<dbReference type="AlphaFoldDB" id="A0A090YR73"/>
<dbReference type="SMART" id="SM00014">
    <property type="entry name" value="acidPPc"/>
    <property type="match status" value="1"/>
</dbReference>
<name>A0A090YR73_9BACI</name>
<evidence type="ECO:0000313" key="6">
    <source>
        <dbReference type="Proteomes" id="UP000264294"/>
    </source>
</evidence>
<feature type="transmembrane region" description="Helical" evidence="1">
    <location>
        <begin position="150"/>
        <end position="168"/>
    </location>
</feature>
<evidence type="ECO:0000313" key="4">
    <source>
        <dbReference type="EMBL" id="RFT62424.1"/>
    </source>
</evidence>
<keyword evidence="1" id="KW-0472">Membrane</keyword>